<feature type="compositionally biased region" description="Low complexity" evidence="1">
    <location>
        <begin position="126"/>
        <end position="137"/>
    </location>
</feature>
<organism evidence="3 4">
    <name type="scientific">Lithohypha guttulata</name>
    <dbReference type="NCBI Taxonomy" id="1690604"/>
    <lineage>
        <taxon>Eukaryota</taxon>
        <taxon>Fungi</taxon>
        <taxon>Dikarya</taxon>
        <taxon>Ascomycota</taxon>
        <taxon>Pezizomycotina</taxon>
        <taxon>Eurotiomycetes</taxon>
        <taxon>Chaetothyriomycetidae</taxon>
        <taxon>Chaetothyriales</taxon>
        <taxon>Trichomeriaceae</taxon>
        <taxon>Lithohypha</taxon>
    </lineage>
</organism>
<evidence type="ECO:0000313" key="3">
    <source>
        <dbReference type="EMBL" id="KAK5091629.1"/>
    </source>
</evidence>
<feature type="compositionally biased region" description="Basic residues" evidence="1">
    <location>
        <begin position="114"/>
        <end position="125"/>
    </location>
</feature>
<keyword evidence="2" id="KW-0472">Membrane</keyword>
<dbReference type="AlphaFoldDB" id="A0AAN7T718"/>
<reference evidence="3 4" key="1">
    <citation type="submission" date="2023-08" db="EMBL/GenBank/DDBJ databases">
        <title>Black Yeasts Isolated from many extreme environments.</title>
        <authorList>
            <person name="Coleine C."/>
            <person name="Stajich J.E."/>
            <person name="Selbmann L."/>
        </authorList>
    </citation>
    <scope>NUCLEOTIDE SEQUENCE [LARGE SCALE GENOMIC DNA]</scope>
    <source>
        <strain evidence="3 4">CCFEE 5910</strain>
    </source>
</reference>
<dbReference type="EMBL" id="JAVRRJ010000001">
    <property type="protein sequence ID" value="KAK5091629.1"/>
    <property type="molecule type" value="Genomic_DNA"/>
</dbReference>
<feature type="compositionally biased region" description="Polar residues" evidence="1">
    <location>
        <begin position="33"/>
        <end position="48"/>
    </location>
</feature>
<feature type="compositionally biased region" description="Basic and acidic residues" evidence="1">
    <location>
        <begin position="103"/>
        <end position="113"/>
    </location>
</feature>
<sequence length="518" mass="57955">MSHARATANDKPEPFPTLSPVASSNVDPIESSAIHQNVPQHRGTSSAHQGRKSSTRKSRTSSLLQSMLESSPPLGAWQAIGQDTAKGPTIPDIRRGSYSAEGWSHEGQLEQRNHKPHDIHRRRLSRASSSQDGSSISQTTPATLNPRAVVEETTEPGLPAEKRDVEYLDLSKEDGLLVAPRPPVGPNEEGEYPNGYRFPKKHTWSQSCAIYGRAFWKFFLTVKGFLLTIYGLNVVAWGAMIFFLLIPGATPAMCKSYPDCDDKRYSARQLWIEYCSQILTALFCVTAFGLLPWRLRDFYYMIKYQAFGDYSALRKLAGFYRSWYRLPGSEKLPELLGPPQEPADLQAKSLFSLKQWHKQAQEHDAEKFDVIDDEITALNANPAVPLPVWSMPPAPLTGIRARPTKFKALAWIIWMYIWNTLFQVGLCVVMWGYNRFERNTGYFTALTALFIVLGCGTGIVAGIITGREGKAVKGTEGIPVKDYDVPETSQDYQQRIAKKNKKEKRKQGDGAVVHTTKG</sequence>
<comment type="caution">
    <text evidence="3">The sequence shown here is derived from an EMBL/GenBank/DDBJ whole genome shotgun (WGS) entry which is preliminary data.</text>
</comment>
<evidence type="ECO:0000256" key="1">
    <source>
        <dbReference type="SAM" id="MobiDB-lite"/>
    </source>
</evidence>
<feature type="compositionally biased region" description="Basic residues" evidence="1">
    <location>
        <begin position="496"/>
        <end position="505"/>
    </location>
</feature>
<gene>
    <name evidence="3" type="ORF">LTR05_001814</name>
</gene>
<keyword evidence="2" id="KW-1133">Transmembrane helix</keyword>
<feature type="region of interest" description="Disordered" evidence="1">
    <location>
        <begin position="487"/>
        <end position="518"/>
    </location>
</feature>
<feature type="compositionally biased region" description="Basic residues" evidence="1">
    <location>
        <begin position="49"/>
        <end position="59"/>
    </location>
</feature>
<dbReference type="Pfam" id="PF11204">
    <property type="entry name" value="DUF2985"/>
    <property type="match status" value="1"/>
</dbReference>
<name>A0AAN7T718_9EURO</name>
<evidence type="ECO:0000256" key="2">
    <source>
        <dbReference type="SAM" id="Phobius"/>
    </source>
</evidence>
<dbReference type="PANTHER" id="PTHR35872">
    <property type="entry name" value="INTEGRAL MEMBRANE PROTEIN (AFU_ORTHOLOGUE AFUA_5G07110)"/>
    <property type="match status" value="1"/>
</dbReference>
<feature type="transmembrane region" description="Helical" evidence="2">
    <location>
        <begin position="271"/>
        <end position="293"/>
    </location>
</feature>
<proteinExistence type="predicted"/>
<feature type="transmembrane region" description="Helical" evidence="2">
    <location>
        <begin position="443"/>
        <end position="464"/>
    </location>
</feature>
<feature type="transmembrane region" description="Helical" evidence="2">
    <location>
        <begin position="225"/>
        <end position="246"/>
    </location>
</feature>
<dbReference type="PANTHER" id="PTHR35872:SF1">
    <property type="entry name" value="ALPHA-L-RHAMNOSIDASE C"/>
    <property type="match status" value="1"/>
</dbReference>
<keyword evidence="4" id="KW-1185">Reference proteome</keyword>
<feature type="transmembrane region" description="Helical" evidence="2">
    <location>
        <begin position="408"/>
        <end position="431"/>
    </location>
</feature>
<feature type="region of interest" description="Disordered" evidence="1">
    <location>
        <begin position="1"/>
        <end position="163"/>
    </location>
</feature>
<dbReference type="Proteomes" id="UP001309876">
    <property type="component" value="Unassembled WGS sequence"/>
</dbReference>
<protein>
    <submittedName>
        <fullName evidence="3">Uncharacterized protein</fullName>
    </submittedName>
</protein>
<keyword evidence="2" id="KW-0812">Transmembrane</keyword>
<evidence type="ECO:0000313" key="4">
    <source>
        <dbReference type="Proteomes" id="UP001309876"/>
    </source>
</evidence>
<accession>A0AAN7T718</accession>
<dbReference type="InterPro" id="IPR021369">
    <property type="entry name" value="DUF2985"/>
</dbReference>